<accession>A0A4R0XJ94</accession>
<keyword evidence="1" id="KW-0472">Membrane</keyword>
<keyword evidence="1" id="KW-0812">Transmembrane</keyword>
<feature type="transmembrane region" description="Helical" evidence="1">
    <location>
        <begin position="73"/>
        <end position="94"/>
    </location>
</feature>
<dbReference type="AlphaFoldDB" id="A0A4R0XJ94"/>
<evidence type="ECO:0000256" key="1">
    <source>
        <dbReference type="SAM" id="Phobius"/>
    </source>
</evidence>
<comment type="caution">
    <text evidence="2">The sequence shown here is derived from an EMBL/GenBank/DDBJ whole genome shotgun (WGS) entry which is preliminary data.</text>
</comment>
<protein>
    <submittedName>
        <fullName evidence="2">Uncharacterized protein</fullName>
    </submittedName>
</protein>
<feature type="transmembrane region" description="Helical" evidence="1">
    <location>
        <begin position="163"/>
        <end position="184"/>
    </location>
</feature>
<feature type="transmembrane region" description="Helical" evidence="1">
    <location>
        <begin position="12"/>
        <end position="31"/>
    </location>
</feature>
<feature type="transmembrane region" description="Helical" evidence="1">
    <location>
        <begin position="101"/>
        <end position="120"/>
    </location>
</feature>
<dbReference type="RefSeq" id="WP_131599513.1">
    <property type="nucleotide sequence ID" value="NZ_CBDBYK010000022.1"/>
</dbReference>
<gene>
    <name evidence="2" type="ORF">C4B24_04195</name>
</gene>
<dbReference type="Pfam" id="PF14808">
    <property type="entry name" value="TMEM164"/>
    <property type="match status" value="1"/>
</dbReference>
<feature type="transmembrane region" description="Helical" evidence="1">
    <location>
        <begin position="132"/>
        <end position="151"/>
    </location>
</feature>
<sequence>MNFLHTLGQIQGPITLVFIFIGFLIMLFMRFRYKRNFNGRNTILHLRILGVAMGIIELSFIIAFASIGAWWHLLYGDMCSFMGLVTPFVLLTGNKKIIKSILPWLFIGAFLTLSSASFEYDSTKAWLPDQLISYFKHALMMIIALYGLITIGKYKKYDYFRTIIFIFLFILFVIILTGSLYWTANSKLWKDRFGMFSTAMFEPSYRIIVTTLKGGTIVLKSESYTFMNNIAPYPWPTLIFYPFAVIFCLGIAYGSTFLSQWFNMEKVETPKLLKWIRSKKKKPSKKEK</sequence>
<feature type="transmembrane region" description="Helical" evidence="1">
    <location>
        <begin position="238"/>
        <end position="258"/>
    </location>
</feature>
<keyword evidence="1" id="KW-1133">Transmembrane helix</keyword>
<feature type="transmembrane region" description="Helical" evidence="1">
    <location>
        <begin position="43"/>
        <end position="67"/>
    </location>
</feature>
<proteinExistence type="predicted"/>
<organism evidence="2 3">
    <name type="scientific">Mycoplasma marinum</name>
    <dbReference type="NCBI Taxonomy" id="1937190"/>
    <lineage>
        <taxon>Bacteria</taxon>
        <taxon>Bacillati</taxon>
        <taxon>Mycoplasmatota</taxon>
        <taxon>Mollicutes</taxon>
        <taxon>Mycoplasmataceae</taxon>
        <taxon>Mycoplasma</taxon>
    </lineage>
</organism>
<dbReference type="EMBL" id="PSZO01000025">
    <property type="protein sequence ID" value="TCG10683.1"/>
    <property type="molecule type" value="Genomic_DNA"/>
</dbReference>
<keyword evidence="3" id="KW-1185">Reference proteome</keyword>
<evidence type="ECO:0000313" key="2">
    <source>
        <dbReference type="EMBL" id="TCG10683.1"/>
    </source>
</evidence>
<dbReference type="Proteomes" id="UP000294192">
    <property type="component" value="Unassembled WGS sequence"/>
</dbReference>
<reference evidence="2 3" key="1">
    <citation type="submission" date="2018-02" db="EMBL/GenBank/DDBJ databases">
        <title>Mycoplasma marinum and Mycoplasma todarodis sp. nov., moderately halophilic and psychrotolerant mycoplasmas isolated from cephalopods.</title>
        <authorList>
            <person name="Viver T."/>
        </authorList>
    </citation>
    <scope>NUCLEOTIDE SEQUENCE [LARGE SCALE GENOMIC DNA]</scope>
    <source>
        <strain evidence="2 3">PE</strain>
    </source>
</reference>
<evidence type="ECO:0000313" key="3">
    <source>
        <dbReference type="Proteomes" id="UP000294192"/>
    </source>
</evidence>
<name>A0A4R0XJ94_9MOLU</name>